<dbReference type="AlphaFoldDB" id="A0A168H4M8"/>
<dbReference type="AGR" id="WB:WBGene00017981"/>
<evidence type="ECO:0000256" key="1">
    <source>
        <dbReference type="ARBA" id="ARBA00022741"/>
    </source>
</evidence>
<dbReference type="GO" id="GO:0005524">
    <property type="term" value="F:ATP binding"/>
    <property type="evidence" value="ECO:0007669"/>
    <property type="project" value="UniProtKB-KW"/>
</dbReference>
<keyword evidence="5" id="KW-1185">Reference proteome</keyword>
<keyword evidence="2" id="KW-0067">ATP-binding</keyword>
<protein>
    <submittedName>
        <fullName evidence="4">Spastin/Vps4 C-terminal domain-containing protein</fullName>
    </submittedName>
</protein>
<dbReference type="EMBL" id="BX284605">
    <property type="protein sequence ID" value="SAP35566.1"/>
    <property type="molecule type" value="Genomic_DNA"/>
</dbReference>
<name>A0A168H4M8_CAEEL</name>
<gene>
    <name evidence="4 6" type="primary">figl-1</name>
    <name evidence="4" type="ORF">CELE_F32D1.1</name>
    <name evidence="6" type="ORF">F32D1.1</name>
</gene>
<reference evidence="4 5" key="1">
    <citation type="journal article" date="1998" name="Science">
        <title>Genome sequence of the nematode C. elegans: a platform for investigating biology.</title>
        <authorList>
            <consortium name="The C. elegans sequencing consortium"/>
            <person name="Sulson J.E."/>
            <person name="Waterston R."/>
        </authorList>
    </citation>
    <scope>NUCLEOTIDE SEQUENCE [LARGE SCALE GENOMIC DNA]</scope>
    <source>
        <strain evidence="4 5">Bristol N2</strain>
    </source>
</reference>
<evidence type="ECO:0000313" key="6">
    <source>
        <dbReference type="WormBase" id="F32D1.1c"/>
    </source>
</evidence>
<dbReference type="GeneID" id="178829"/>
<dbReference type="Pfam" id="PF09336">
    <property type="entry name" value="Vps4_C"/>
    <property type="match status" value="1"/>
</dbReference>
<evidence type="ECO:0000313" key="4">
    <source>
        <dbReference type="EMBL" id="SAP35566.1"/>
    </source>
</evidence>
<dbReference type="InterPro" id="IPR015415">
    <property type="entry name" value="Spast_Vps4_C"/>
</dbReference>
<dbReference type="ExpressionAtlas" id="A0A168H4M8">
    <property type="expression patterns" value="baseline and differential"/>
</dbReference>
<dbReference type="SMR" id="A0A168H4M8"/>
<dbReference type="Proteomes" id="UP000001940">
    <property type="component" value="Chromosome V"/>
</dbReference>
<evidence type="ECO:0000259" key="3">
    <source>
        <dbReference type="Pfam" id="PF09336"/>
    </source>
</evidence>
<dbReference type="RefSeq" id="NP_001317806.1">
    <property type="nucleotide sequence ID" value="NM_001330856.3"/>
</dbReference>
<proteinExistence type="predicted"/>
<dbReference type="WormBase" id="F32D1.1c">
    <property type="protein sequence ID" value="CE51574"/>
    <property type="gene ID" value="WBGene00017981"/>
    <property type="gene designation" value="figl-1"/>
</dbReference>
<evidence type="ECO:0000256" key="2">
    <source>
        <dbReference type="ARBA" id="ARBA00022840"/>
    </source>
</evidence>
<dbReference type="OrthoDB" id="10251136at2759"/>
<sequence>MDFAEAARVVRPTVDDSQLDAYAAWDKKFGCLPPPSISR</sequence>
<evidence type="ECO:0000313" key="5">
    <source>
        <dbReference type="Proteomes" id="UP000001940"/>
    </source>
</evidence>
<dbReference type="CTD" id="178829"/>
<organism evidence="4 5">
    <name type="scientific">Caenorhabditis elegans</name>
    <dbReference type="NCBI Taxonomy" id="6239"/>
    <lineage>
        <taxon>Eukaryota</taxon>
        <taxon>Metazoa</taxon>
        <taxon>Ecdysozoa</taxon>
        <taxon>Nematoda</taxon>
        <taxon>Chromadorea</taxon>
        <taxon>Rhabditida</taxon>
        <taxon>Rhabditina</taxon>
        <taxon>Rhabditomorpha</taxon>
        <taxon>Rhabditoidea</taxon>
        <taxon>Rhabditidae</taxon>
        <taxon>Peloderinae</taxon>
        <taxon>Caenorhabditis</taxon>
    </lineage>
</organism>
<accession>A0A168H4M8</accession>
<dbReference type="Bgee" id="WBGene00017981">
    <property type="expression patterns" value="Expressed in germ line (C elegans) and 4 other cell types or tissues"/>
</dbReference>
<feature type="domain" description="Spastin/Vps4 C-terminal" evidence="3">
    <location>
        <begin position="2"/>
        <end position="30"/>
    </location>
</feature>
<keyword evidence="1" id="KW-0547">Nucleotide-binding</keyword>